<dbReference type="EMBL" id="CAAHFH010000001">
    <property type="protein sequence ID" value="VGO19524.1"/>
    <property type="molecule type" value="Genomic_DNA"/>
</dbReference>
<dbReference type="AlphaFoldDB" id="A0A6C2UJN3"/>
<sequence>MNTRVELVKDSVILFKQDVAKKFTLNAEGRNYGDSFVVGCAPTGGRAVNGMTAVLHSMRKQMMRWNRSTRLCMAIAAGAGSLQATEAASQSGDQRNYAFSDGVISQEVLENYLSRAITIEECLHSDGYYKDTFLYPDADDDARMILNIGAKFVGRAVKQWNNPQLFNKPGWLVAAEKKIEAVHREDPTVIFQAGIFECISKKVNVVPIPDWVFEEFGMKPEQRNFSYEAMINPDGKFWAEDVNWPPNFTVPDIAQTETQLFFFFMAKQYIDIGIEAIHWGQASKIAMVDKKNDFAAWQTVLGKVRAYALKHARRGTVLCDAHMDQATFGLKTADGHFLFDFSSFPLRVKEDLSNEGGGLLEVGHISSIYGKTPGGITPSGWSCKRIPYLVEFDIFGGARNPGVADLDSFWVWGYDEMSWFASLDEAQRNQWLRYAFNWLKEHDSVGYLEMPGNRMYKLKKNEIFRRFQANLKEHCSAGTDLEVVIKELWSNDCP</sequence>
<proteinExistence type="predicted"/>
<accession>A0A6C2UJN3</accession>
<keyword evidence="2" id="KW-1185">Reference proteome</keyword>
<reference evidence="1 2" key="1">
    <citation type="submission" date="2019-04" db="EMBL/GenBank/DDBJ databases">
        <authorList>
            <person name="Van Vliet M D."/>
        </authorList>
    </citation>
    <scope>NUCLEOTIDE SEQUENCE [LARGE SCALE GENOMIC DNA]</scope>
    <source>
        <strain evidence="1 2">F21</strain>
    </source>
</reference>
<evidence type="ECO:0000313" key="2">
    <source>
        <dbReference type="Proteomes" id="UP000346198"/>
    </source>
</evidence>
<protein>
    <submittedName>
        <fullName evidence="1">Uncharacterized protein</fullName>
    </submittedName>
</protein>
<gene>
    <name evidence="1" type="ORF">SCARR_01583</name>
</gene>
<dbReference type="RefSeq" id="WP_136060912.1">
    <property type="nucleotide sequence ID" value="NZ_CAAHFH010000001.1"/>
</dbReference>
<organism evidence="1 2">
    <name type="scientific">Pontiella sulfatireligans</name>
    <dbReference type="NCBI Taxonomy" id="2750658"/>
    <lineage>
        <taxon>Bacteria</taxon>
        <taxon>Pseudomonadati</taxon>
        <taxon>Kiritimatiellota</taxon>
        <taxon>Kiritimatiellia</taxon>
        <taxon>Kiritimatiellales</taxon>
        <taxon>Pontiellaceae</taxon>
        <taxon>Pontiella</taxon>
    </lineage>
</organism>
<evidence type="ECO:0000313" key="1">
    <source>
        <dbReference type="EMBL" id="VGO19524.1"/>
    </source>
</evidence>
<dbReference type="Proteomes" id="UP000346198">
    <property type="component" value="Unassembled WGS sequence"/>
</dbReference>
<name>A0A6C2UJN3_9BACT</name>